<feature type="transmembrane region" description="Helical" evidence="1">
    <location>
        <begin position="54"/>
        <end position="76"/>
    </location>
</feature>
<evidence type="ECO:0000313" key="2">
    <source>
        <dbReference type="EMBL" id="CAF2071291.1"/>
    </source>
</evidence>
<reference evidence="2" key="1">
    <citation type="submission" date="2021-01" db="EMBL/GenBank/DDBJ databases">
        <authorList>
            <consortium name="Genoscope - CEA"/>
            <person name="William W."/>
        </authorList>
    </citation>
    <scope>NUCLEOTIDE SEQUENCE</scope>
</reference>
<organism evidence="2">
    <name type="scientific">Brassica napus</name>
    <name type="common">Rape</name>
    <dbReference type="NCBI Taxonomy" id="3708"/>
    <lineage>
        <taxon>Eukaryota</taxon>
        <taxon>Viridiplantae</taxon>
        <taxon>Streptophyta</taxon>
        <taxon>Embryophyta</taxon>
        <taxon>Tracheophyta</taxon>
        <taxon>Spermatophyta</taxon>
        <taxon>Magnoliopsida</taxon>
        <taxon>eudicotyledons</taxon>
        <taxon>Gunneridae</taxon>
        <taxon>Pentapetalae</taxon>
        <taxon>rosids</taxon>
        <taxon>malvids</taxon>
        <taxon>Brassicales</taxon>
        <taxon>Brassicaceae</taxon>
        <taxon>Brassiceae</taxon>
        <taxon>Brassica</taxon>
    </lineage>
</organism>
<dbReference type="AlphaFoldDB" id="A0A816RBG1"/>
<dbReference type="EMBL" id="HG994365">
    <property type="protein sequence ID" value="CAF2071291.1"/>
    <property type="molecule type" value="Genomic_DNA"/>
</dbReference>
<proteinExistence type="predicted"/>
<gene>
    <name evidence="2" type="ORF">DARMORV10_C01P19240.1</name>
</gene>
<keyword evidence="1" id="KW-0812">Transmembrane</keyword>
<accession>A0A816RBG1</accession>
<feature type="transmembrane region" description="Helical" evidence="1">
    <location>
        <begin position="20"/>
        <end position="42"/>
    </location>
</feature>
<dbReference type="Proteomes" id="UP001295469">
    <property type="component" value="Chromosome C01"/>
</dbReference>
<protein>
    <submittedName>
        <fullName evidence="2">(rape) hypothetical protein</fullName>
    </submittedName>
</protein>
<sequence length="80" mass="9318">PIISFVSYFSFWTFDISVVAILWDHLIFSLWLCLALLIFCIFRSISLLIPLDEFLVSLLPLLSIPIYFSTITKFIFPVDL</sequence>
<keyword evidence="1" id="KW-1133">Transmembrane helix</keyword>
<evidence type="ECO:0000256" key="1">
    <source>
        <dbReference type="SAM" id="Phobius"/>
    </source>
</evidence>
<keyword evidence="1" id="KW-0472">Membrane</keyword>
<name>A0A816RBG1_BRANA</name>
<feature type="non-terminal residue" evidence="2">
    <location>
        <position position="1"/>
    </location>
</feature>